<dbReference type="Proteomes" id="UP000295765">
    <property type="component" value="Unassembled WGS sequence"/>
</dbReference>
<organism evidence="12 13">
    <name type="scientific">Plasticicumulans lactativorans</name>
    <dbReference type="NCBI Taxonomy" id="1133106"/>
    <lineage>
        <taxon>Bacteria</taxon>
        <taxon>Pseudomonadati</taxon>
        <taxon>Pseudomonadota</taxon>
        <taxon>Gammaproteobacteria</taxon>
        <taxon>Candidatus Competibacteraceae</taxon>
        <taxon>Plasticicumulans</taxon>
    </lineage>
</organism>
<dbReference type="RefSeq" id="WP_243662621.1">
    <property type="nucleotide sequence ID" value="NZ_SLWY01000010.1"/>
</dbReference>
<evidence type="ECO:0000313" key="13">
    <source>
        <dbReference type="Proteomes" id="UP000295765"/>
    </source>
</evidence>
<evidence type="ECO:0000256" key="5">
    <source>
        <dbReference type="ARBA" id="ARBA00022643"/>
    </source>
</evidence>
<keyword evidence="13" id="KW-1185">Reference proteome</keyword>
<keyword evidence="7" id="KW-0560">Oxidoreductase</keyword>
<evidence type="ECO:0000256" key="2">
    <source>
        <dbReference type="ARBA" id="ARBA00009881"/>
    </source>
</evidence>
<keyword evidence="8 12" id="KW-0503">Monooxygenase</keyword>
<keyword evidence="6" id="KW-0547">Nucleotide-binding</keyword>
<evidence type="ECO:0000256" key="7">
    <source>
        <dbReference type="ARBA" id="ARBA00023002"/>
    </source>
</evidence>
<dbReference type="InterPro" id="IPR004136">
    <property type="entry name" value="NMO"/>
</dbReference>
<dbReference type="GO" id="GO:0009636">
    <property type="term" value="P:response to toxic substance"/>
    <property type="evidence" value="ECO:0007669"/>
    <property type="project" value="UniProtKB-KW"/>
</dbReference>
<comment type="cofactor">
    <cofactor evidence="1">
        <name>FMN</name>
        <dbReference type="ChEBI" id="CHEBI:58210"/>
    </cofactor>
</comment>
<dbReference type="PANTHER" id="PTHR42747">
    <property type="entry name" value="NITRONATE MONOOXYGENASE-RELATED"/>
    <property type="match status" value="1"/>
</dbReference>
<sequence>MNRMPNPLTERLRIRHPLIQAPMAGGPSTPALVAAVANAGGLGSLAGAYLHPAAIREAIAQVRALTDQPFAVNLFVPTAVRDEPEQVEWARELLAPHRARLGLPADEGAPLPSLPRFDEQLEVLVEEGVEVFSFAFGVPSGEQLTELQDAGIVTIGTATHLLEALVLEECGVDFIVAQGAEAGAYRGGFVGDPERVQVGTMALVPLLASHLRTPVIAAGGIMDGRGIAAALALGAAGAQLGTAFLACPESGAHPLWKQALLDATEVGTELTRVLTGRSARALRNPLLAALGPDAADLPGFPALHLLTQPLRHAAAAQGCSDYMALWAGQGAPLCETRPAAELVEDWMAQVAEILGG</sequence>
<dbReference type="GO" id="GO:0000166">
    <property type="term" value="F:nucleotide binding"/>
    <property type="evidence" value="ECO:0007669"/>
    <property type="project" value="UniProtKB-KW"/>
</dbReference>
<comment type="caution">
    <text evidence="12">The sequence shown here is derived from an EMBL/GenBank/DDBJ whole genome shotgun (WGS) entry which is preliminary data.</text>
</comment>
<keyword evidence="5" id="KW-0288">FMN</keyword>
<protein>
    <recommendedName>
        <fullName evidence="11">Nitronate monooxygenase</fullName>
    </recommendedName>
    <alternativeName>
        <fullName evidence="9">Propionate 3-nitronate monooxygenase</fullName>
    </alternativeName>
</protein>
<evidence type="ECO:0000256" key="11">
    <source>
        <dbReference type="ARBA" id="ARBA00067136"/>
    </source>
</evidence>
<dbReference type="InterPro" id="IPR013785">
    <property type="entry name" value="Aldolase_TIM"/>
</dbReference>
<dbReference type="GO" id="GO:0018580">
    <property type="term" value="F:nitronate monooxygenase activity"/>
    <property type="evidence" value="ECO:0007669"/>
    <property type="project" value="InterPro"/>
</dbReference>
<comment type="similarity">
    <text evidence="2">Belongs to the nitronate monooxygenase family. NMO class I subfamily.</text>
</comment>
<dbReference type="AlphaFoldDB" id="A0A4R2L1Y5"/>
<dbReference type="FunFam" id="3.20.20.70:FF:000154">
    <property type="entry name" value="Probable nitronate monooxygenase"/>
    <property type="match status" value="1"/>
</dbReference>
<reference evidence="12 13" key="1">
    <citation type="submission" date="2019-03" db="EMBL/GenBank/DDBJ databases">
        <title>Genomic Encyclopedia of Type Strains, Phase IV (KMG-IV): sequencing the most valuable type-strain genomes for metagenomic binning, comparative biology and taxonomic classification.</title>
        <authorList>
            <person name="Goeker M."/>
        </authorList>
    </citation>
    <scope>NUCLEOTIDE SEQUENCE [LARGE SCALE GENOMIC DNA]</scope>
    <source>
        <strain evidence="12 13">DSM 25287</strain>
    </source>
</reference>
<comment type="catalytic activity">
    <reaction evidence="10">
        <text>3 propionate 3-nitronate + 3 O2 + H2O = 3 3-oxopropanoate + 2 nitrate + nitrite + H2O2 + 3 H(+)</text>
        <dbReference type="Rhea" id="RHEA:57332"/>
        <dbReference type="ChEBI" id="CHEBI:15377"/>
        <dbReference type="ChEBI" id="CHEBI:15378"/>
        <dbReference type="ChEBI" id="CHEBI:15379"/>
        <dbReference type="ChEBI" id="CHEBI:16240"/>
        <dbReference type="ChEBI" id="CHEBI:16301"/>
        <dbReference type="ChEBI" id="CHEBI:17632"/>
        <dbReference type="ChEBI" id="CHEBI:33190"/>
        <dbReference type="ChEBI" id="CHEBI:136067"/>
    </reaction>
</comment>
<dbReference type="PANTHER" id="PTHR42747:SF3">
    <property type="entry name" value="NITRONATE MONOOXYGENASE-RELATED"/>
    <property type="match status" value="1"/>
</dbReference>
<evidence type="ECO:0000256" key="1">
    <source>
        <dbReference type="ARBA" id="ARBA00001917"/>
    </source>
</evidence>
<accession>A0A4R2L1Y5</accession>
<keyword evidence="3" id="KW-0216">Detoxification</keyword>
<dbReference type="CDD" id="cd04730">
    <property type="entry name" value="NPD_like"/>
    <property type="match status" value="1"/>
</dbReference>
<gene>
    <name evidence="12" type="ORF">EV699_11086</name>
</gene>
<name>A0A4R2L1Y5_9GAMM</name>
<evidence type="ECO:0000256" key="4">
    <source>
        <dbReference type="ARBA" id="ARBA00022630"/>
    </source>
</evidence>
<evidence type="ECO:0000256" key="9">
    <source>
        <dbReference type="ARBA" id="ARBA00031155"/>
    </source>
</evidence>
<evidence type="ECO:0000313" key="12">
    <source>
        <dbReference type="EMBL" id="TCO81061.1"/>
    </source>
</evidence>
<dbReference type="SUPFAM" id="SSF51412">
    <property type="entry name" value="Inosine monophosphate dehydrogenase (IMPDH)"/>
    <property type="match status" value="1"/>
</dbReference>
<evidence type="ECO:0000256" key="3">
    <source>
        <dbReference type="ARBA" id="ARBA00022575"/>
    </source>
</evidence>
<proteinExistence type="inferred from homology"/>
<evidence type="ECO:0000256" key="10">
    <source>
        <dbReference type="ARBA" id="ARBA00049401"/>
    </source>
</evidence>
<evidence type="ECO:0000256" key="8">
    <source>
        <dbReference type="ARBA" id="ARBA00023033"/>
    </source>
</evidence>
<dbReference type="Gene3D" id="3.20.20.70">
    <property type="entry name" value="Aldolase class I"/>
    <property type="match status" value="1"/>
</dbReference>
<keyword evidence="4" id="KW-0285">Flavoprotein</keyword>
<dbReference type="EMBL" id="SLWY01000010">
    <property type="protein sequence ID" value="TCO81061.1"/>
    <property type="molecule type" value="Genomic_DNA"/>
</dbReference>
<evidence type="ECO:0000256" key="6">
    <source>
        <dbReference type="ARBA" id="ARBA00022741"/>
    </source>
</evidence>
<dbReference type="Pfam" id="PF03060">
    <property type="entry name" value="NMO"/>
    <property type="match status" value="1"/>
</dbReference>